<sequence length="295" mass="32536">MPRVIDVADTHSHALGESIEMLSGGFDPEDECNLSNAALALRRLANDRNFLGDLLIEQLKQNHREGGHESGYGPQAIVLSPNMGSFFLRANIWPSEDEACFKASGAKTFVYGIPHDHNFSFLTAGYFGPGYLSDYYEYDYESVAGYKGENAGLRFVERSALTEGKLMLYRAHRDVHAQLPPESLSVSLNIMHVDPAKGWYDQYGFDLENDAVTGILNPTSTECFLRCAIGIGTEEALDFAEWVGKAHPSDRMRLASYEARSGLLDKAGRDALWRQAEQSGSIMLAAEAASRRAAL</sequence>
<accession>A0A1I5PM70</accession>
<gene>
    <name evidence="1" type="ORF">SAMN04488060_2517</name>
</gene>
<dbReference type="EMBL" id="FOWZ01000004">
    <property type="protein sequence ID" value="SFP35188.1"/>
    <property type="molecule type" value="Genomic_DNA"/>
</dbReference>
<keyword evidence="2" id="KW-1185">Reference proteome</keyword>
<dbReference type="AlphaFoldDB" id="A0A1I5PM70"/>
<dbReference type="STRING" id="604088.SAMN04488060_2517"/>
<evidence type="ECO:0000313" key="2">
    <source>
        <dbReference type="Proteomes" id="UP000199331"/>
    </source>
</evidence>
<name>A0A1I5PM70_9SPHN</name>
<evidence type="ECO:0000313" key="1">
    <source>
        <dbReference type="EMBL" id="SFP35188.1"/>
    </source>
</evidence>
<reference evidence="2" key="1">
    <citation type="submission" date="2016-10" db="EMBL/GenBank/DDBJ databases">
        <authorList>
            <person name="Varghese N."/>
            <person name="Submissions S."/>
        </authorList>
    </citation>
    <scope>NUCLEOTIDE SEQUENCE [LARGE SCALE GENOMIC DNA]</scope>
    <source>
        <strain evidence="2">CGMCC 1.7715</strain>
    </source>
</reference>
<protein>
    <submittedName>
        <fullName evidence="1">Uncharacterized protein</fullName>
    </submittedName>
</protein>
<proteinExistence type="predicted"/>
<organism evidence="1 2">
    <name type="scientific">Qipengyuania nanhaisediminis</name>
    <dbReference type="NCBI Taxonomy" id="604088"/>
    <lineage>
        <taxon>Bacteria</taxon>
        <taxon>Pseudomonadati</taxon>
        <taxon>Pseudomonadota</taxon>
        <taxon>Alphaproteobacteria</taxon>
        <taxon>Sphingomonadales</taxon>
        <taxon>Erythrobacteraceae</taxon>
        <taxon>Qipengyuania</taxon>
    </lineage>
</organism>
<dbReference type="Proteomes" id="UP000199331">
    <property type="component" value="Unassembled WGS sequence"/>
</dbReference>